<evidence type="ECO:0000313" key="13">
    <source>
        <dbReference type="Proteomes" id="UP001059041"/>
    </source>
</evidence>
<feature type="transmembrane region" description="Helical" evidence="8">
    <location>
        <begin position="368"/>
        <end position="391"/>
    </location>
</feature>
<keyword evidence="3 9" id="KW-0732">Signal</keyword>
<dbReference type="InterPro" id="IPR020901">
    <property type="entry name" value="Prtase_inh_Kunz-CS"/>
</dbReference>
<keyword evidence="8" id="KW-0812">Transmembrane</keyword>
<feature type="domain" description="MANSC" evidence="11">
    <location>
        <begin position="27"/>
        <end position="108"/>
    </location>
</feature>
<dbReference type="Gene3D" id="4.10.410.10">
    <property type="entry name" value="Pancreatic trypsin inhibitor Kunitz domain"/>
    <property type="match status" value="3"/>
</dbReference>
<reference evidence="12" key="1">
    <citation type="submission" date="2021-02" db="EMBL/GenBank/DDBJ databases">
        <title>Comparative genomics reveals that relaxation of natural selection precedes convergent phenotypic evolution of cavefish.</title>
        <authorList>
            <person name="Peng Z."/>
        </authorList>
    </citation>
    <scope>NUCLEOTIDE SEQUENCE</scope>
    <source>
        <tissue evidence="12">Muscle</tissue>
    </source>
</reference>
<dbReference type="SUPFAM" id="SSF57362">
    <property type="entry name" value="BPTI-like"/>
    <property type="match status" value="3"/>
</dbReference>
<keyword evidence="2" id="KW-0646">Protease inhibitor</keyword>
<dbReference type="InterPro" id="IPR002223">
    <property type="entry name" value="Kunitz_BPTI"/>
</dbReference>
<keyword evidence="5 8" id="KW-0472">Membrane</keyword>
<dbReference type="Pfam" id="PF07502">
    <property type="entry name" value="MANEC"/>
    <property type="match status" value="1"/>
</dbReference>
<accession>A0A9W7TQM0</accession>
<feature type="signal peptide" evidence="9">
    <location>
        <begin position="1"/>
        <end position="21"/>
    </location>
</feature>
<dbReference type="EMBL" id="JAFHDT010000014">
    <property type="protein sequence ID" value="KAI7800648.1"/>
    <property type="molecule type" value="Genomic_DNA"/>
</dbReference>
<feature type="chain" id="PRO_5040826472" evidence="9">
    <location>
        <begin position="22"/>
        <end position="424"/>
    </location>
</feature>
<dbReference type="PROSITE" id="PS00280">
    <property type="entry name" value="BPTI_KUNITZ_1"/>
    <property type="match status" value="3"/>
</dbReference>
<dbReference type="PRINTS" id="PR00759">
    <property type="entry name" value="BASICPTASE"/>
</dbReference>
<keyword evidence="13" id="KW-1185">Reference proteome</keyword>
<sequence>MAQVWFTCVVAFLCCLPLLNACTWDPNTDVEQGLDIKSYDNGAAYLAYLPDISVAEECQQACCDRDECQLALIGTPADAGRSECRLVSCVKDGVDVCVLKPSTQFKVYRKIDGAGDVRNQNEADVRAAFTTDDCRLPSVVGNCRAAFPRFYYNVTNQTCQQFVYGGCGGNNNNFETQEACETACSGVTEIDSHVVSQRSRMSNPEDISADEPKALPKMTSEEFEEKCLAPVVTGRCRASMRRYFYNNGTCEKFIYGGCSGNKNNYETEEACMSTCTVTVIPRNEVAPVAPVTPSSPNQEACSAPAKSGPCRAAFPVFYFESSTQSCEPFIYGGCQGNQNRYSSKEECMSACSGNQWSFQDKRRRWTPAFFLVATLAIMSAVLLVGLILIVVRRGSRRFLVFDDKEELLPADEWSFEKSSKTVSE</sequence>
<evidence type="ECO:0000256" key="7">
    <source>
        <dbReference type="ARBA" id="ARBA00023180"/>
    </source>
</evidence>
<keyword evidence="7" id="KW-0325">Glycoprotein</keyword>
<keyword evidence="4" id="KW-0722">Serine protease inhibitor</keyword>
<gene>
    <name evidence="12" type="ORF">IRJ41_008472</name>
</gene>
<protein>
    <submittedName>
        <fullName evidence="12">Uncharacterized protein</fullName>
    </submittedName>
</protein>
<evidence type="ECO:0000256" key="9">
    <source>
        <dbReference type="SAM" id="SignalP"/>
    </source>
</evidence>
<dbReference type="GO" id="GO:0044483">
    <property type="term" value="P:venom-mediated perturbation of hemostasis"/>
    <property type="evidence" value="ECO:0007669"/>
    <property type="project" value="UniProtKB-ARBA"/>
</dbReference>
<comment type="caution">
    <text evidence="12">The sequence shown here is derived from an EMBL/GenBank/DDBJ whole genome shotgun (WGS) entry which is preliminary data.</text>
</comment>
<dbReference type="SMART" id="SM00131">
    <property type="entry name" value="KU"/>
    <property type="match status" value="3"/>
</dbReference>
<name>A0A9W7TQM0_TRIRA</name>
<dbReference type="Pfam" id="PF00014">
    <property type="entry name" value="Kunitz_BPTI"/>
    <property type="match status" value="3"/>
</dbReference>
<keyword evidence="6" id="KW-1015">Disulfide bond</keyword>
<dbReference type="PROSITE" id="PS50986">
    <property type="entry name" value="MANSC"/>
    <property type="match status" value="1"/>
</dbReference>
<evidence type="ECO:0000256" key="1">
    <source>
        <dbReference type="ARBA" id="ARBA00004370"/>
    </source>
</evidence>
<dbReference type="GO" id="GO:0004867">
    <property type="term" value="F:serine-type endopeptidase inhibitor activity"/>
    <property type="evidence" value="ECO:0007669"/>
    <property type="project" value="UniProtKB-KW"/>
</dbReference>
<dbReference type="FunFam" id="4.10.410.10:FF:000004">
    <property type="entry name" value="Tissue factor pathway inhibitor"/>
    <property type="match status" value="1"/>
</dbReference>
<dbReference type="OrthoDB" id="5950222at2759"/>
<dbReference type="Proteomes" id="UP001059041">
    <property type="component" value="Linkage Group LG14"/>
</dbReference>
<feature type="domain" description="BPTI/Kunitz inhibitor" evidence="10">
    <location>
        <begin position="301"/>
        <end position="351"/>
    </location>
</feature>
<evidence type="ECO:0000256" key="3">
    <source>
        <dbReference type="ARBA" id="ARBA00022729"/>
    </source>
</evidence>
<organism evidence="12 13">
    <name type="scientific">Triplophysa rosa</name>
    <name type="common">Cave loach</name>
    <dbReference type="NCBI Taxonomy" id="992332"/>
    <lineage>
        <taxon>Eukaryota</taxon>
        <taxon>Metazoa</taxon>
        <taxon>Chordata</taxon>
        <taxon>Craniata</taxon>
        <taxon>Vertebrata</taxon>
        <taxon>Euteleostomi</taxon>
        <taxon>Actinopterygii</taxon>
        <taxon>Neopterygii</taxon>
        <taxon>Teleostei</taxon>
        <taxon>Ostariophysi</taxon>
        <taxon>Cypriniformes</taxon>
        <taxon>Nemacheilidae</taxon>
        <taxon>Triplophysa</taxon>
    </lineage>
</organism>
<evidence type="ECO:0000313" key="12">
    <source>
        <dbReference type="EMBL" id="KAI7800648.1"/>
    </source>
</evidence>
<evidence type="ECO:0000259" key="11">
    <source>
        <dbReference type="PROSITE" id="PS50986"/>
    </source>
</evidence>
<keyword evidence="8" id="KW-1133">Transmembrane helix</keyword>
<evidence type="ECO:0000259" key="10">
    <source>
        <dbReference type="PROSITE" id="PS50279"/>
    </source>
</evidence>
<feature type="domain" description="BPTI/Kunitz inhibitor" evidence="10">
    <location>
        <begin position="227"/>
        <end position="275"/>
    </location>
</feature>
<dbReference type="PROSITE" id="PS50279">
    <property type="entry name" value="BPTI_KUNITZ_2"/>
    <property type="match status" value="3"/>
</dbReference>
<proteinExistence type="predicted"/>
<dbReference type="InterPro" id="IPR013980">
    <property type="entry name" value="MANSC_dom"/>
</dbReference>
<evidence type="ECO:0000256" key="4">
    <source>
        <dbReference type="ARBA" id="ARBA00022900"/>
    </source>
</evidence>
<dbReference type="SMART" id="SM00765">
    <property type="entry name" value="MANEC"/>
    <property type="match status" value="1"/>
</dbReference>
<dbReference type="FunFam" id="4.10.410.10:FF:000021">
    <property type="entry name" value="Serine protease inhibitor, putative"/>
    <property type="match status" value="1"/>
</dbReference>
<evidence type="ECO:0000256" key="6">
    <source>
        <dbReference type="ARBA" id="ARBA00023157"/>
    </source>
</evidence>
<evidence type="ECO:0000256" key="2">
    <source>
        <dbReference type="ARBA" id="ARBA00022690"/>
    </source>
</evidence>
<comment type="subcellular location">
    <subcellularLocation>
        <location evidence="1">Membrane</location>
    </subcellularLocation>
</comment>
<evidence type="ECO:0000256" key="5">
    <source>
        <dbReference type="ARBA" id="ARBA00023136"/>
    </source>
</evidence>
<dbReference type="InterPro" id="IPR011106">
    <property type="entry name" value="MANSC_N"/>
</dbReference>
<dbReference type="PANTHER" id="PTHR47247:SF1">
    <property type="entry name" value="KUNITZ-TYPE PROTEASE INHIBITOR 2"/>
    <property type="match status" value="1"/>
</dbReference>
<dbReference type="AlphaFoldDB" id="A0A9W7TQM0"/>
<feature type="domain" description="BPTI/Kunitz inhibitor" evidence="10">
    <location>
        <begin position="134"/>
        <end position="184"/>
    </location>
</feature>
<dbReference type="GO" id="GO:0016020">
    <property type="term" value="C:membrane"/>
    <property type="evidence" value="ECO:0007669"/>
    <property type="project" value="UniProtKB-SubCell"/>
</dbReference>
<dbReference type="PANTHER" id="PTHR47247">
    <property type="entry name" value="KUNITZ-TYPE PROTEASE INHIBITOR 2"/>
    <property type="match status" value="1"/>
</dbReference>
<evidence type="ECO:0000256" key="8">
    <source>
        <dbReference type="SAM" id="Phobius"/>
    </source>
</evidence>
<dbReference type="InterPro" id="IPR036880">
    <property type="entry name" value="Kunitz_BPTI_sf"/>
</dbReference>